<name>A0A7Y3W561_9PROT</name>
<evidence type="ECO:0000256" key="1">
    <source>
        <dbReference type="ARBA" id="ARBA00005495"/>
    </source>
</evidence>
<dbReference type="GO" id="GO:0046872">
    <property type="term" value="F:metal ion binding"/>
    <property type="evidence" value="ECO:0007669"/>
    <property type="project" value="UniProtKB-KW"/>
</dbReference>
<dbReference type="RefSeq" id="WP_173198930.1">
    <property type="nucleotide sequence ID" value="NZ_JABFCX010000003.1"/>
</dbReference>
<evidence type="ECO:0000256" key="2">
    <source>
        <dbReference type="ARBA" id="ARBA00022723"/>
    </source>
</evidence>
<evidence type="ECO:0000256" key="3">
    <source>
        <dbReference type="ARBA" id="ARBA00022833"/>
    </source>
</evidence>
<dbReference type="PANTHER" id="PTHR28620">
    <property type="entry name" value="CENTROMERE PROTEIN V"/>
    <property type="match status" value="1"/>
</dbReference>
<dbReference type="Proteomes" id="UP000536835">
    <property type="component" value="Unassembled WGS sequence"/>
</dbReference>
<dbReference type="GO" id="GO:0016846">
    <property type="term" value="F:carbon-sulfur lyase activity"/>
    <property type="evidence" value="ECO:0007669"/>
    <property type="project" value="InterPro"/>
</dbReference>
<comment type="caution">
    <text evidence="5">The sequence shown here is derived from an EMBL/GenBank/DDBJ whole genome shotgun (WGS) entry which is preliminary data.</text>
</comment>
<keyword evidence="3" id="KW-0862">Zinc</keyword>
<keyword evidence="2" id="KW-0479">Metal-binding</keyword>
<keyword evidence="6" id="KW-1185">Reference proteome</keyword>
<dbReference type="InterPro" id="IPR052355">
    <property type="entry name" value="CENP-V-like"/>
</dbReference>
<gene>
    <name evidence="5" type="ORF">HK107_09025</name>
</gene>
<dbReference type="AlphaFoldDB" id="A0A7Y3W561"/>
<proteinExistence type="inferred from homology"/>
<comment type="similarity">
    <text evidence="1">Belongs to the Gfa family.</text>
</comment>
<dbReference type="Gene3D" id="2.170.150.70">
    <property type="match status" value="1"/>
</dbReference>
<reference evidence="5 6" key="1">
    <citation type="submission" date="2020-05" db="EMBL/GenBank/DDBJ databases">
        <title>Parvularcula mediterraneae sp. nov., isolated from polypropylene straw from shallow seawater of the seashore of Laganas in Zakynthos island, Greece.</title>
        <authorList>
            <person name="Szabo I."/>
            <person name="Al-Omari J."/>
            <person name="Rado J."/>
            <person name="Szerdahelyi G.S."/>
        </authorList>
    </citation>
    <scope>NUCLEOTIDE SEQUENCE [LARGE SCALE GENOMIC DNA]</scope>
    <source>
        <strain evidence="5 6">ZS-1/3</strain>
    </source>
</reference>
<evidence type="ECO:0000259" key="4">
    <source>
        <dbReference type="PROSITE" id="PS51891"/>
    </source>
</evidence>
<dbReference type="Pfam" id="PF04828">
    <property type="entry name" value="GFA"/>
    <property type="match status" value="1"/>
</dbReference>
<protein>
    <submittedName>
        <fullName evidence="5">GFA family protein</fullName>
    </submittedName>
</protein>
<organism evidence="5 6">
    <name type="scientific">Parvularcula mediterranea</name>
    <dbReference type="NCBI Taxonomy" id="2732508"/>
    <lineage>
        <taxon>Bacteria</taxon>
        <taxon>Pseudomonadati</taxon>
        <taxon>Pseudomonadota</taxon>
        <taxon>Alphaproteobacteria</taxon>
        <taxon>Parvularculales</taxon>
        <taxon>Parvularculaceae</taxon>
        <taxon>Parvularcula</taxon>
    </lineage>
</organism>
<dbReference type="EMBL" id="JABFCX010000003">
    <property type="protein sequence ID" value="NNU16460.1"/>
    <property type="molecule type" value="Genomic_DNA"/>
</dbReference>
<feature type="domain" description="CENP-V/GFA" evidence="4">
    <location>
        <begin position="5"/>
        <end position="121"/>
    </location>
</feature>
<accession>A0A7Y3W561</accession>
<sequence>MGTHFEGRCHCGAVRFEVELLGGLETATRCNCSFCSMRGAVALTAEKSAMKVYKGFESLGVYSFGTHTAQHYFCGVCGIYTHHIRRSNPKHVGVNAACLEGLSPFDFEVVPVIDGQNHPRDISDGAVASLVGTLAFKPEFAERELPAALTESSDPMDPEPSST</sequence>
<dbReference type="PANTHER" id="PTHR28620:SF1">
    <property type="entry name" value="CENP-V_GFA DOMAIN-CONTAINING PROTEIN"/>
    <property type="match status" value="1"/>
</dbReference>
<dbReference type="PROSITE" id="PS51891">
    <property type="entry name" value="CENP_V_GFA"/>
    <property type="match status" value="1"/>
</dbReference>
<dbReference type="SUPFAM" id="SSF51316">
    <property type="entry name" value="Mss4-like"/>
    <property type="match status" value="1"/>
</dbReference>
<evidence type="ECO:0000313" key="6">
    <source>
        <dbReference type="Proteomes" id="UP000536835"/>
    </source>
</evidence>
<dbReference type="InterPro" id="IPR006913">
    <property type="entry name" value="CENP-V/GFA"/>
</dbReference>
<evidence type="ECO:0000313" key="5">
    <source>
        <dbReference type="EMBL" id="NNU16460.1"/>
    </source>
</evidence>
<dbReference type="InterPro" id="IPR011057">
    <property type="entry name" value="Mss4-like_sf"/>
</dbReference>